<evidence type="ECO:0000313" key="2">
    <source>
        <dbReference type="EMBL" id="KAG5601234.1"/>
    </source>
</evidence>
<keyword evidence="3" id="KW-1185">Reference proteome</keyword>
<reference evidence="2 3" key="1">
    <citation type="submission" date="2020-09" db="EMBL/GenBank/DDBJ databases">
        <title>De no assembly of potato wild relative species, Solanum commersonii.</title>
        <authorList>
            <person name="Cho K."/>
        </authorList>
    </citation>
    <scope>NUCLEOTIDE SEQUENCE [LARGE SCALE GENOMIC DNA]</scope>
    <source>
        <strain evidence="2">LZ3.2</strain>
        <tissue evidence="2">Leaf</tissue>
    </source>
</reference>
<gene>
    <name evidence="2" type="ORF">H5410_032604</name>
</gene>
<evidence type="ECO:0008006" key="4">
    <source>
        <dbReference type="Google" id="ProtNLM"/>
    </source>
</evidence>
<feature type="transmembrane region" description="Helical" evidence="1">
    <location>
        <begin position="43"/>
        <end position="60"/>
    </location>
</feature>
<feature type="transmembrane region" description="Helical" evidence="1">
    <location>
        <begin position="67"/>
        <end position="92"/>
    </location>
</feature>
<proteinExistence type="predicted"/>
<keyword evidence="1" id="KW-0472">Membrane</keyword>
<evidence type="ECO:0000313" key="3">
    <source>
        <dbReference type="Proteomes" id="UP000824120"/>
    </source>
</evidence>
<dbReference type="AlphaFoldDB" id="A0A9J5YLE7"/>
<keyword evidence="1" id="KW-0812">Transmembrane</keyword>
<dbReference type="Proteomes" id="UP000824120">
    <property type="component" value="Chromosome 6"/>
</dbReference>
<protein>
    <recommendedName>
        <fullName evidence="4">Transmembrane protein</fullName>
    </recommendedName>
</protein>
<organism evidence="2 3">
    <name type="scientific">Solanum commersonii</name>
    <name type="common">Commerson's wild potato</name>
    <name type="synonym">Commerson's nightshade</name>
    <dbReference type="NCBI Taxonomy" id="4109"/>
    <lineage>
        <taxon>Eukaryota</taxon>
        <taxon>Viridiplantae</taxon>
        <taxon>Streptophyta</taxon>
        <taxon>Embryophyta</taxon>
        <taxon>Tracheophyta</taxon>
        <taxon>Spermatophyta</taxon>
        <taxon>Magnoliopsida</taxon>
        <taxon>eudicotyledons</taxon>
        <taxon>Gunneridae</taxon>
        <taxon>Pentapetalae</taxon>
        <taxon>asterids</taxon>
        <taxon>lamiids</taxon>
        <taxon>Solanales</taxon>
        <taxon>Solanaceae</taxon>
        <taxon>Solanoideae</taxon>
        <taxon>Solaneae</taxon>
        <taxon>Solanum</taxon>
    </lineage>
</organism>
<name>A0A9J5YLE7_SOLCO</name>
<dbReference type="EMBL" id="JACXVP010000006">
    <property type="protein sequence ID" value="KAG5601234.1"/>
    <property type="molecule type" value="Genomic_DNA"/>
</dbReference>
<keyword evidence="1" id="KW-1133">Transmembrane helix</keyword>
<sequence>MCVEGSKKDNEAQDVDIERGGTSRGVATFTKKDLNTNSSHGNWAEVLANLYSGVYYYLFLKRTSWTAVLFLVFVAIVGVVFCFCLTRCWALINVEINVVGFLLRIEKWTGRVRGMGWTGKFGWCMYILYCIVNGLGIEGKLEWVVWAADRLVKRPKFGLWMGLN</sequence>
<accession>A0A9J5YLE7</accession>
<comment type="caution">
    <text evidence="2">The sequence shown here is derived from an EMBL/GenBank/DDBJ whole genome shotgun (WGS) entry which is preliminary data.</text>
</comment>
<evidence type="ECO:0000256" key="1">
    <source>
        <dbReference type="SAM" id="Phobius"/>
    </source>
</evidence>